<reference evidence="3" key="1">
    <citation type="submission" date="2022-07" db="EMBL/GenBank/DDBJ databases">
        <title>Enhanced cultured diversity of the mouse gut microbiota enables custom-made synthetic communities.</title>
        <authorList>
            <person name="Afrizal A."/>
        </authorList>
    </citation>
    <scope>NUCLEOTIDE SEQUENCE</scope>
    <source>
        <strain evidence="3">DSM 29482</strain>
    </source>
</reference>
<dbReference type="Gene3D" id="2.40.320.10">
    <property type="entry name" value="Hypothetical Protein Pfu-838710-001"/>
    <property type="match status" value="1"/>
</dbReference>
<feature type="coiled-coil region" evidence="1">
    <location>
        <begin position="7"/>
        <end position="34"/>
    </location>
</feature>
<organism evidence="3 4">
    <name type="scientific">Anaerosalibacter massiliensis</name>
    <dbReference type="NCBI Taxonomy" id="1347392"/>
    <lineage>
        <taxon>Bacteria</taxon>
        <taxon>Bacillati</taxon>
        <taxon>Bacillota</taxon>
        <taxon>Tissierellia</taxon>
        <taxon>Tissierellales</taxon>
        <taxon>Sporanaerobacteraceae</taxon>
        <taxon>Anaerosalibacter</taxon>
    </lineage>
</organism>
<dbReference type="PANTHER" id="PTHR21028:SF2">
    <property type="entry name" value="CYTH DOMAIN-CONTAINING PROTEIN"/>
    <property type="match status" value="1"/>
</dbReference>
<dbReference type="Pfam" id="PF01928">
    <property type="entry name" value="CYTH"/>
    <property type="match status" value="1"/>
</dbReference>
<protein>
    <submittedName>
        <fullName evidence="3">CYTH domain-containing protein</fullName>
    </submittedName>
</protein>
<dbReference type="AlphaFoldDB" id="A0A9X2MKD9"/>
<evidence type="ECO:0000259" key="2">
    <source>
        <dbReference type="PROSITE" id="PS51707"/>
    </source>
</evidence>
<comment type="caution">
    <text evidence="3">The sequence shown here is derived from an EMBL/GenBank/DDBJ whole genome shotgun (WGS) entry which is preliminary data.</text>
</comment>
<keyword evidence="1" id="KW-0175">Coiled coil</keyword>
<dbReference type="PANTHER" id="PTHR21028">
    <property type="entry name" value="SI:CH211-156B7.4"/>
    <property type="match status" value="1"/>
</dbReference>
<dbReference type="InterPro" id="IPR008173">
    <property type="entry name" value="Adenylyl_cyclase_CyaB"/>
</dbReference>
<accession>A0A9X2MKD9</accession>
<dbReference type="InterPro" id="IPR023577">
    <property type="entry name" value="CYTH_domain"/>
</dbReference>
<dbReference type="PROSITE" id="PS51707">
    <property type="entry name" value="CYTH"/>
    <property type="match status" value="1"/>
</dbReference>
<dbReference type="EMBL" id="JANJZL010000013">
    <property type="protein sequence ID" value="MCR2045214.1"/>
    <property type="molecule type" value="Genomic_DNA"/>
</dbReference>
<evidence type="ECO:0000256" key="1">
    <source>
        <dbReference type="SAM" id="Coils"/>
    </source>
</evidence>
<gene>
    <name evidence="3" type="ORF">NSA23_13975</name>
</gene>
<proteinExistence type="predicted"/>
<dbReference type="InterPro" id="IPR033469">
    <property type="entry name" value="CYTH-like_dom_sf"/>
</dbReference>
<dbReference type="Proteomes" id="UP001142078">
    <property type="component" value="Unassembled WGS sequence"/>
</dbReference>
<evidence type="ECO:0000313" key="3">
    <source>
        <dbReference type="EMBL" id="MCR2045214.1"/>
    </source>
</evidence>
<dbReference type="RefSeq" id="WP_257490638.1">
    <property type="nucleotide sequence ID" value="NZ_JANJZL010000013.1"/>
</dbReference>
<name>A0A9X2MKD9_9FIRM</name>
<sequence length="182" mass="21528">MAKELEVKILNIDIEEMEEKLINLGASLISEEDQINYILDSKENKIQKEYDSYLRLREKRDLNSGKVDYIFTLKENIPRDGIRENIERNTKVEDKDALIYILDVLGVYVINKGFKKRISYEYDGIRFDIDTWDEDTYPHSYMEIEVKKEEDLKKAIKLLNIDKENISTKSIVELRKDLGLNN</sequence>
<feature type="domain" description="CYTH" evidence="2">
    <location>
        <begin position="2"/>
        <end position="177"/>
    </location>
</feature>
<keyword evidence="4" id="KW-1185">Reference proteome</keyword>
<evidence type="ECO:0000313" key="4">
    <source>
        <dbReference type="Proteomes" id="UP001142078"/>
    </source>
</evidence>
<dbReference type="SUPFAM" id="SSF55154">
    <property type="entry name" value="CYTH-like phosphatases"/>
    <property type="match status" value="1"/>
</dbReference>